<keyword evidence="8 16" id="KW-0812">Transmembrane</keyword>
<keyword evidence="12 16" id="KW-1133">Transmembrane helix</keyword>
<dbReference type="GO" id="GO:0005886">
    <property type="term" value="C:plasma membrane"/>
    <property type="evidence" value="ECO:0007669"/>
    <property type="project" value="UniProtKB-SubCell"/>
</dbReference>
<dbReference type="InterPro" id="IPR003594">
    <property type="entry name" value="HATPase_dom"/>
</dbReference>
<evidence type="ECO:0000256" key="11">
    <source>
        <dbReference type="ARBA" id="ARBA00022840"/>
    </source>
</evidence>
<evidence type="ECO:0000256" key="6">
    <source>
        <dbReference type="ARBA" id="ARBA00022553"/>
    </source>
</evidence>
<evidence type="ECO:0000256" key="2">
    <source>
        <dbReference type="ARBA" id="ARBA00004429"/>
    </source>
</evidence>
<protein>
    <recommendedName>
        <fullName evidence="15">C4-dicarboxylate transport sensor protein DctB</fullName>
        <ecNumber evidence="3">2.7.13.3</ecNumber>
    </recommendedName>
</protein>
<dbReference type="InterPro" id="IPR029151">
    <property type="entry name" value="Sensor-like_sf"/>
</dbReference>
<evidence type="ECO:0000256" key="13">
    <source>
        <dbReference type="ARBA" id="ARBA00023012"/>
    </source>
</evidence>
<dbReference type="InterPro" id="IPR005467">
    <property type="entry name" value="His_kinase_dom"/>
</dbReference>
<dbReference type="GO" id="GO:0005524">
    <property type="term" value="F:ATP binding"/>
    <property type="evidence" value="ECO:0007669"/>
    <property type="project" value="UniProtKB-KW"/>
</dbReference>
<dbReference type="FunFam" id="1.10.287.130:FF:000049">
    <property type="entry name" value="C4-dicarboxylate transport sensor protein DctB"/>
    <property type="match status" value="1"/>
</dbReference>
<accession>A0A6G7CM11</accession>
<dbReference type="EMBL" id="CP049331">
    <property type="protein sequence ID" value="QIH43167.1"/>
    <property type="molecule type" value="Genomic_DNA"/>
</dbReference>
<dbReference type="SMART" id="SM00387">
    <property type="entry name" value="HATPase_c"/>
    <property type="match status" value="1"/>
</dbReference>
<dbReference type="PANTHER" id="PTHR43065">
    <property type="entry name" value="SENSOR HISTIDINE KINASE"/>
    <property type="match status" value="1"/>
</dbReference>
<keyword evidence="4" id="KW-1003">Cell membrane</keyword>
<dbReference type="RefSeq" id="WP_165312707.1">
    <property type="nucleotide sequence ID" value="NZ_CP049331.1"/>
</dbReference>
<dbReference type="InterPro" id="IPR036097">
    <property type="entry name" value="HisK_dim/P_sf"/>
</dbReference>
<keyword evidence="14 16" id="KW-0472">Membrane</keyword>
<dbReference type="InterPro" id="IPR033479">
    <property type="entry name" value="dCache_1"/>
</dbReference>
<feature type="domain" description="Histidine kinase" evidence="17">
    <location>
        <begin position="380"/>
        <end position="592"/>
    </location>
</feature>
<keyword evidence="10 18" id="KW-0418">Kinase</keyword>
<organism evidence="18 19">
    <name type="scientific">Vibrio ziniensis</name>
    <dbReference type="NCBI Taxonomy" id="2711221"/>
    <lineage>
        <taxon>Bacteria</taxon>
        <taxon>Pseudomonadati</taxon>
        <taxon>Pseudomonadota</taxon>
        <taxon>Gammaproteobacteria</taxon>
        <taxon>Vibrionales</taxon>
        <taxon>Vibrionaceae</taxon>
        <taxon>Vibrio</taxon>
    </lineage>
</organism>
<keyword evidence="11" id="KW-0067">ATP-binding</keyword>
<evidence type="ECO:0000256" key="1">
    <source>
        <dbReference type="ARBA" id="ARBA00000085"/>
    </source>
</evidence>
<dbReference type="Proteomes" id="UP000503003">
    <property type="component" value="Chromosome 1"/>
</dbReference>
<keyword evidence="19" id="KW-1185">Reference proteome</keyword>
<dbReference type="FunFam" id="3.30.450.20:FF:000127">
    <property type="entry name" value="C4-dicarboxylate transport sensor protein"/>
    <property type="match status" value="1"/>
</dbReference>
<dbReference type="SUPFAM" id="SSF103190">
    <property type="entry name" value="Sensory domain-like"/>
    <property type="match status" value="1"/>
</dbReference>
<dbReference type="PIRSF" id="PIRSF036431">
    <property type="entry name" value="STHK_DctB"/>
    <property type="match status" value="1"/>
</dbReference>
<feature type="transmembrane region" description="Helical" evidence="16">
    <location>
        <begin position="292"/>
        <end position="312"/>
    </location>
</feature>
<evidence type="ECO:0000256" key="10">
    <source>
        <dbReference type="ARBA" id="ARBA00022777"/>
    </source>
</evidence>
<proteinExistence type="predicted"/>
<evidence type="ECO:0000259" key="17">
    <source>
        <dbReference type="PROSITE" id="PS50109"/>
    </source>
</evidence>
<keyword evidence="5" id="KW-0997">Cell inner membrane</keyword>
<dbReference type="Gene3D" id="1.10.287.130">
    <property type="match status" value="1"/>
</dbReference>
<keyword evidence="6" id="KW-0597">Phosphoprotein</keyword>
<dbReference type="Gene3D" id="3.30.450.20">
    <property type="entry name" value="PAS domain"/>
    <property type="match status" value="2"/>
</dbReference>
<dbReference type="PRINTS" id="PR00344">
    <property type="entry name" value="BCTRLSENSOR"/>
</dbReference>
<dbReference type="Pfam" id="PF02743">
    <property type="entry name" value="dCache_1"/>
    <property type="match status" value="1"/>
</dbReference>
<evidence type="ECO:0000256" key="7">
    <source>
        <dbReference type="ARBA" id="ARBA00022679"/>
    </source>
</evidence>
<keyword evidence="7" id="KW-0808">Transferase</keyword>
<evidence type="ECO:0000256" key="12">
    <source>
        <dbReference type="ARBA" id="ARBA00022989"/>
    </source>
</evidence>
<name>A0A6G7CM11_9VIBR</name>
<dbReference type="Pfam" id="PF00512">
    <property type="entry name" value="HisKA"/>
    <property type="match status" value="1"/>
</dbReference>
<evidence type="ECO:0000256" key="8">
    <source>
        <dbReference type="ARBA" id="ARBA00022692"/>
    </source>
</evidence>
<dbReference type="Gene3D" id="3.30.565.10">
    <property type="entry name" value="Histidine kinase-like ATPase, C-terminal domain"/>
    <property type="match status" value="1"/>
</dbReference>
<evidence type="ECO:0000256" key="3">
    <source>
        <dbReference type="ARBA" id="ARBA00012438"/>
    </source>
</evidence>
<dbReference type="InterPro" id="IPR003661">
    <property type="entry name" value="HisK_dim/P_dom"/>
</dbReference>
<dbReference type="InterPro" id="IPR017055">
    <property type="entry name" value="Sig_transdc_His_kinase_DctB"/>
</dbReference>
<gene>
    <name evidence="18" type="ORF">G5S32_04500</name>
</gene>
<dbReference type="InterPro" id="IPR036890">
    <property type="entry name" value="HATPase_C_sf"/>
</dbReference>
<evidence type="ECO:0000313" key="19">
    <source>
        <dbReference type="Proteomes" id="UP000503003"/>
    </source>
</evidence>
<comment type="catalytic activity">
    <reaction evidence="1">
        <text>ATP + protein L-histidine = ADP + protein N-phospho-L-histidine.</text>
        <dbReference type="EC" id="2.7.13.3"/>
    </reaction>
</comment>
<dbReference type="PROSITE" id="PS50109">
    <property type="entry name" value="HIS_KIN"/>
    <property type="match status" value="1"/>
</dbReference>
<evidence type="ECO:0000256" key="15">
    <source>
        <dbReference type="ARBA" id="ARBA00073143"/>
    </source>
</evidence>
<dbReference type="SUPFAM" id="SSF55874">
    <property type="entry name" value="ATPase domain of HSP90 chaperone/DNA topoisomerase II/histidine kinase"/>
    <property type="match status" value="1"/>
</dbReference>
<dbReference type="KEGG" id="vzi:G5S32_04500"/>
<keyword evidence="13" id="KW-0902">Two-component regulatory system</keyword>
<evidence type="ECO:0000256" key="9">
    <source>
        <dbReference type="ARBA" id="ARBA00022741"/>
    </source>
</evidence>
<sequence length="604" mass="68828">MLSIRQLSVLFLIIYSVIAAMAAHLVWRYSYQSLLIEQQSELERFSSHISTKLDKYAHIPRLLSKDKELVDALSHPENSAQIDLTNLYLEQVNDVIQAADTYLLDDIGNTIASSNWNLDRSFIGRNFAWRPYFYDAISGKKSQYFALGSTSGQRGYYYAYPVIYAAEVIGVVVVKMDLSSIEENWQSKNSYFVATDDNNIVFMSSRPDWLFHSVSELSEEARQKVTDTRQYLDSTILSLGFYGDVNLAETEWVKPNQGWIKDDYIVSTNKLNNLALNIHVLSPKVNVFWDTFGFLIILTMIFAIVYLAFLLLHHRQIRQRQIERLQVEAKQKLEFLVMERTAKLHVEIGERIKTEQILRQTQNELIQAAKLAVLGQMSASISHELNNPLAAIRSFADNGRRFLSNGKPERTDENLERISALTVRMAKISEQLKSFARKTESDEHVEAQLLPLIINAKELMQPQFKSHYIEFEIQAPEAPVCCSINPIQLEQVIINLLTNAMQAVDEQEIKKVVLTLEEQPEHICIHVDDTGMGINLEQMKNLFEPFYTTKKNGLGLGLSISQQIMHSMGGDLTAHSSLLGGARFTIVLNKNQNSLEQTQVSPEL</sequence>
<dbReference type="SUPFAM" id="SSF47384">
    <property type="entry name" value="Homodimeric domain of signal transducing histidine kinase"/>
    <property type="match status" value="1"/>
</dbReference>
<evidence type="ECO:0000256" key="4">
    <source>
        <dbReference type="ARBA" id="ARBA00022475"/>
    </source>
</evidence>
<dbReference type="GO" id="GO:0000155">
    <property type="term" value="F:phosphorelay sensor kinase activity"/>
    <property type="evidence" value="ECO:0007669"/>
    <property type="project" value="InterPro"/>
</dbReference>
<dbReference type="SMART" id="SM00388">
    <property type="entry name" value="HisKA"/>
    <property type="match status" value="1"/>
</dbReference>
<dbReference type="CDD" id="cd00082">
    <property type="entry name" value="HisKA"/>
    <property type="match status" value="1"/>
</dbReference>
<keyword evidence="9" id="KW-0547">Nucleotide-binding</keyword>
<reference evidence="18 19" key="1">
    <citation type="submission" date="2020-02" db="EMBL/GenBank/DDBJ databases">
        <title>A complete genome of a marine bacterium Vibrio sp. ZWAL4003 isolated from the mangrove sediment with the ability to degrade polysaccharides.</title>
        <authorList>
            <person name="Wu J."/>
            <person name="Qu W."/>
            <person name="Zeng R."/>
        </authorList>
    </citation>
    <scope>NUCLEOTIDE SEQUENCE [LARGE SCALE GENOMIC DNA]</scope>
    <source>
        <strain evidence="18 19">ZWAL4003</strain>
    </source>
</reference>
<evidence type="ECO:0000256" key="16">
    <source>
        <dbReference type="SAM" id="Phobius"/>
    </source>
</evidence>
<dbReference type="EC" id="2.7.13.3" evidence="3"/>
<dbReference type="AlphaFoldDB" id="A0A6G7CM11"/>
<evidence type="ECO:0000256" key="5">
    <source>
        <dbReference type="ARBA" id="ARBA00022519"/>
    </source>
</evidence>
<evidence type="ECO:0000256" key="14">
    <source>
        <dbReference type="ARBA" id="ARBA00023136"/>
    </source>
</evidence>
<dbReference type="InterPro" id="IPR004358">
    <property type="entry name" value="Sig_transdc_His_kin-like_C"/>
</dbReference>
<evidence type="ECO:0000313" key="18">
    <source>
        <dbReference type="EMBL" id="QIH43167.1"/>
    </source>
</evidence>
<comment type="subcellular location">
    <subcellularLocation>
        <location evidence="2">Cell inner membrane</location>
        <topology evidence="2">Multi-pass membrane protein</topology>
    </subcellularLocation>
</comment>
<dbReference type="PANTHER" id="PTHR43065:SF46">
    <property type="entry name" value="C4-DICARBOXYLATE TRANSPORT SENSOR PROTEIN DCTB"/>
    <property type="match status" value="1"/>
</dbReference>
<dbReference type="Pfam" id="PF02518">
    <property type="entry name" value="HATPase_c"/>
    <property type="match status" value="1"/>
</dbReference>